<dbReference type="STRING" id="1502745.SAMN02799620_03691"/>
<dbReference type="Pfam" id="PF13305">
    <property type="entry name" value="TetR_C_33"/>
    <property type="match status" value="1"/>
</dbReference>
<keyword evidence="3" id="KW-0804">Transcription</keyword>
<evidence type="ECO:0000256" key="4">
    <source>
        <dbReference type="PROSITE-ProRule" id="PRU00335"/>
    </source>
</evidence>
<dbReference type="RefSeq" id="WP_090359439.1">
    <property type="nucleotide sequence ID" value="NZ_CP059894.1"/>
</dbReference>
<evidence type="ECO:0000313" key="8">
    <source>
        <dbReference type="Proteomes" id="UP000199707"/>
    </source>
</evidence>
<dbReference type="InterPro" id="IPR036271">
    <property type="entry name" value="Tet_transcr_reg_TetR-rel_C_sf"/>
</dbReference>
<dbReference type="GO" id="GO:0000976">
    <property type="term" value="F:transcription cis-regulatory region binding"/>
    <property type="evidence" value="ECO:0007669"/>
    <property type="project" value="TreeGrafter"/>
</dbReference>
<keyword evidence="1" id="KW-0805">Transcription regulation</keyword>
<dbReference type="SUPFAM" id="SSF46689">
    <property type="entry name" value="Homeodomain-like"/>
    <property type="match status" value="1"/>
</dbReference>
<dbReference type="Proteomes" id="UP000515498">
    <property type="component" value="Chromosome"/>
</dbReference>
<evidence type="ECO:0000256" key="1">
    <source>
        <dbReference type="ARBA" id="ARBA00023015"/>
    </source>
</evidence>
<dbReference type="InterPro" id="IPR001647">
    <property type="entry name" value="HTH_TetR"/>
</dbReference>
<dbReference type="PROSITE" id="PS50977">
    <property type="entry name" value="HTH_TETR_2"/>
    <property type="match status" value="1"/>
</dbReference>
<dbReference type="GO" id="GO:0003700">
    <property type="term" value="F:DNA-binding transcription factor activity"/>
    <property type="evidence" value="ECO:0007669"/>
    <property type="project" value="TreeGrafter"/>
</dbReference>
<dbReference type="Proteomes" id="UP000199707">
    <property type="component" value="Unassembled WGS sequence"/>
</dbReference>
<evidence type="ECO:0000313" key="6">
    <source>
        <dbReference type="EMBL" id="QNJ93471.1"/>
    </source>
</evidence>
<dbReference type="PANTHER" id="PTHR30055:SF234">
    <property type="entry name" value="HTH-TYPE TRANSCRIPTIONAL REGULATOR BETI"/>
    <property type="match status" value="1"/>
</dbReference>
<dbReference type="AlphaFoldDB" id="A0A1G4WKA1"/>
<dbReference type="KEGG" id="mflu:HZU40_03725"/>
<protein>
    <submittedName>
        <fullName evidence="6">TetR/AcrR family transcriptional regulator</fullName>
    </submittedName>
    <submittedName>
        <fullName evidence="7">Transcriptional regulator, TetR family</fullName>
    </submittedName>
</protein>
<sequence>MATKDRREREQSARRQLIVSTARTLAEAEGWDAVTTRRLAAEIEYSQPVLYKHFAGMEQIADAVALDGFAELSEVLAAAADAEVAAEAVLVRIAYAYLDFARDNPALYEAMFTRATALHFGADDTPPQLTAAFATLHRAVGRVADGQDVDTLTEVFWACLHGTVTLGVTGRLRDDHVAERVQLLAERFTGARQPARDVAEE</sequence>
<dbReference type="InterPro" id="IPR050109">
    <property type="entry name" value="HTH-type_TetR-like_transc_reg"/>
</dbReference>
<reference evidence="7" key="2">
    <citation type="submission" date="2016-10" db="EMBL/GenBank/DDBJ databases">
        <authorList>
            <person name="de Groot N.N."/>
        </authorList>
    </citation>
    <scope>NUCLEOTIDE SEQUENCE [LARGE SCALE GENOMIC DNA]</scope>
    <source>
        <strain evidence="7">UNC267MFSha1.1M11</strain>
    </source>
</reference>
<dbReference type="Pfam" id="PF00440">
    <property type="entry name" value="TetR_N"/>
    <property type="match status" value="1"/>
</dbReference>
<keyword evidence="2 4" id="KW-0238">DNA-binding</keyword>
<gene>
    <name evidence="6" type="ORF">HZU40_03725</name>
    <name evidence="7" type="ORF">SAMN02799620_03691</name>
</gene>
<dbReference type="InterPro" id="IPR025996">
    <property type="entry name" value="MT1864/Rv1816-like_C"/>
</dbReference>
<dbReference type="EMBL" id="CP059894">
    <property type="protein sequence ID" value="QNJ93471.1"/>
    <property type="molecule type" value="Genomic_DNA"/>
</dbReference>
<evidence type="ECO:0000256" key="2">
    <source>
        <dbReference type="ARBA" id="ARBA00023125"/>
    </source>
</evidence>
<evidence type="ECO:0000313" key="9">
    <source>
        <dbReference type="Proteomes" id="UP000515498"/>
    </source>
</evidence>
<feature type="DNA-binding region" description="H-T-H motif" evidence="4">
    <location>
        <begin position="35"/>
        <end position="54"/>
    </location>
</feature>
<dbReference type="SUPFAM" id="SSF48498">
    <property type="entry name" value="Tetracyclin repressor-like, C-terminal domain"/>
    <property type="match status" value="1"/>
</dbReference>
<proteinExistence type="predicted"/>
<dbReference type="Gene3D" id="1.10.357.10">
    <property type="entry name" value="Tetracycline Repressor, domain 2"/>
    <property type="match status" value="1"/>
</dbReference>
<feature type="domain" description="HTH tetR-type" evidence="5">
    <location>
        <begin position="12"/>
        <end position="72"/>
    </location>
</feature>
<dbReference type="EMBL" id="FMUB01000007">
    <property type="protein sequence ID" value="SCX24456.1"/>
    <property type="molecule type" value="Genomic_DNA"/>
</dbReference>
<evidence type="ECO:0000256" key="3">
    <source>
        <dbReference type="ARBA" id="ARBA00023163"/>
    </source>
</evidence>
<name>A0A1G4WKA1_9MYCO</name>
<evidence type="ECO:0000313" key="7">
    <source>
        <dbReference type="EMBL" id="SCX24456.1"/>
    </source>
</evidence>
<dbReference type="InterPro" id="IPR009057">
    <property type="entry name" value="Homeodomain-like_sf"/>
</dbReference>
<reference evidence="8" key="1">
    <citation type="submission" date="2016-10" db="EMBL/GenBank/DDBJ databases">
        <authorList>
            <person name="Varghese N."/>
            <person name="Submissions S."/>
        </authorList>
    </citation>
    <scope>NUCLEOTIDE SEQUENCE [LARGE SCALE GENOMIC DNA]</scope>
    <source>
        <strain evidence="8">UNC267MFSha1.1M11</strain>
    </source>
</reference>
<organism evidence="7 8">
    <name type="scientific">Mycolicibacterium fluoranthenivorans</name>
    <dbReference type="NCBI Taxonomy" id="258505"/>
    <lineage>
        <taxon>Bacteria</taxon>
        <taxon>Bacillati</taxon>
        <taxon>Actinomycetota</taxon>
        <taxon>Actinomycetes</taxon>
        <taxon>Mycobacteriales</taxon>
        <taxon>Mycobacteriaceae</taxon>
        <taxon>Mycolicibacterium</taxon>
    </lineage>
</organism>
<dbReference type="PANTHER" id="PTHR30055">
    <property type="entry name" value="HTH-TYPE TRANSCRIPTIONAL REGULATOR RUTR"/>
    <property type="match status" value="1"/>
</dbReference>
<evidence type="ECO:0000259" key="5">
    <source>
        <dbReference type="PROSITE" id="PS50977"/>
    </source>
</evidence>
<accession>A0A1G4WKA1</accession>
<reference evidence="6 9" key="3">
    <citation type="submission" date="2020-07" db="EMBL/GenBank/DDBJ databases">
        <title>Draft genome sequence of four isobutane-metabolizing strains capable of cometabolically degrading diverse ether contaminants.</title>
        <authorList>
            <person name="Chen W."/>
            <person name="Faulkner N."/>
            <person name="Smith C."/>
            <person name="Hyman M."/>
        </authorList>
    </citation>
    <scope>NUCLEOTIDE SEQUENCE [LARGE SCALE GENOMIC DNA]</scope>
    <source>
        <strain evidence="6 9">2A</strain>
    </source>
</reference>